<gene>
    <name evidence="1" type="ORF">SAMN02745168_2488</name>
</gene>
<accession>A0A1W2C0D6</accession>
<keyword evidence="2" id="KW-1185">Reference proteome</keyword>
<organism evidence="1 2">
    <name type="scientific">Papillibacter cinnamivorans DSM 12816</name>
    <dbReference type="NCBI Taxonomy" id="1122930"/>
    <lineage>
        <taxon>Bacteria</taxon>
        <taxon>Bacillati</taxon>
        <taxon>Bacillota</taxon>
        <taxon>Clostridia</taxon>
        <taxon>Eubacteriales</taxon>
        <taxon>Oscillospiraceae</taxon>
        <taxon>Papillibacter</taxon>
    </lineage>
</organism>
<reference evidence="1 2" key="1">
    <citation type="submission" date="2017-04" db="EMBL/GenBank/DDBJ databases">
        <authorList>
            <person name="Afonso C.L."/>
            <person name="Miller P.J."/>
            <person name="Scott M.A."/>
            <person name="Spackman E."/>
            <person name="Goraichik I."/>
            <person name="Dimitrov K.M."/>
            <person name="Suarez D.L."/>
            <person name="Swayne D.E."/>
        </authorList>
    </citation>
    <scope>NUCLEOTIDE SEQUENCE [LARGE SCALE GENOMIC DNA]</scope>
    <source>
        <strain evidence="1 2">DSM 12816</strain>
    </source>
</reference>
<dbReference type="Proteomes" id="UP000192790">
    <property type="component" value="Unassembled WGS sequence"/>
</dbReference>
<evidence type="ECO:0000313" key="2">
    <source>
        <dbReference type="Proteomes" id="UP000192790"/>
    </source>
</evidence>
<dbReference type="RefSeq" id="WP_084235164.1">
    <property type="nucleotide sequence ID" value="NZ_FWXW01000007.1"/>
</dbReference>
<dbReference type="SUPFAM" id="SSF53795">
    <property type="entry name" value="PEP carboxykinase-like"/>
    <property type="match status" value="1"/>
</dbReference>
<dbReference type="OrthoDB" id="2079321at2"/>
<dbReference type="EMBL" id="FWXW01000007">
    <property type="protein sequence ID" value="SMC78639.1"/>
    <property type="molecule type" value="Genomic_DNA"/>
</dbReference>
<dbReference type="Gene3D" id="3.40.50.300">
    <property type="entry name" value="P-loop containing nucleotide triphosphate hydrolases"/>
    <property type="match status" value="1"/>
</dbReference>
<dbReference type="InterPro" id="IPR027417">
    <property type="entry name" value="P-loop_NTPase"/>
</dbReference>
<dbReference type="STRING" id="1122930.SAMN02745168_2488"/>
<evidence type="ECO:0000313" key="1">
    <source>
        <dbReference type="EMBL" id="SMC78639.1"/>
    </source>
</evidence>
<dbReference type="AlphaFoldDB" id="A0A1W2C0D6"/>
<protein>
    <recommendedName>
        <fullName evidence="3">Serine kinase</fullName>
    </recommendedName>
</protein>
<evidence type="ECO:0008006" key="3">
    <source>
        <dbReference type="Google" id="ProtNLM"/>
    </source>
</evidence>
<name>A0A1W2C0D6_9FIRM</name>
<sequence length="349" mass="38964">MLQQSAGNRVPPELFFEAMERRIGQRCSGGFSVFYIRAAGRVVELRFTSKELMAATREQLRWCETEAVKNPDARFFYWNDSVGSYLPESHTGAFCLNMDDRASGAYLRTWPEGRMLAFNPLTRSYYFCEAYKSREEFYRSGHALVLLFSLWAQDRDLILLHGAAVGEAGEGVLICARGGSGKSTLSIACLLAGLDFVSDDYVLVSGSGPLRAFPLYSMICLNPDMYGKLPELRAPVLSVNHARGDRLLLDASGYRFSSGLPIRAVVFPEITEDRAASFQPMAPGRAMVHLIDSTIHQMGENRNTRLVKTIAGRFLNTPVYRMRLGGDPMENACAVGRFIREDLQHVSNQ</sequence>
<proteinExistence type="predicted"/>